<keyword evidence="7" id="KW-1185">Reference proteome</keyword>
<dbReference type="GO" id="GO:0004602">
    <property type="term" value="F:glutathione peroxidase activity"/>
    <property type="evidence" value="ECO:0007669"/>
    <property type="project" value="TreeGrafter"/>
</dbReference>
<dbReference type="InterPro" id="IPR050997">
    <property type="entry name" value="MAPEG"/>
</dbReference>
<evidence type="ECO:0000313" key="6">
    <source>
        <dbReference type="EMBL" id="KAF1831243.1"/>
    </source>
</evidence>
<sequence length="160" mass="17209">MAIIQVPDQYGYVLAAAVSTFFVGIWHGARVGTFRKAAKIPYPFEYASYEQCQTASSSSSSSSPATRSALMTFNAAQRAHQNFNENHVTLLGAMLITGLRFPVLAATLGAAWSVNRVVYAVGYTRSAEEGGKGRYYGAGALLAQYTLVLVSVKAVWDLVV</sequence>
<keyword evidence="2 5" id="KW-0812">Transmembrane</keyword>
<name>A0A6A5KCZ2_9PLEO</name>
<dbReference type="PANTHER" id="PTHR10250">
    <property type="entry name" value="MICROSOMAL GLUTATHIONE S-TRANSFERASE"/>
    <property type="match status" value="1"/>
</dbReference>
<comment type="subcellular location">
    <subcellularLocation>
        <location evidence="1">Membrane</location>
        <topology evidence="1">Multi-pass membrane protein</topology>
    </subcellularLocation>
</comment>
<feature type="transmembrane region" description="Helical" evidence="5">
    <location>
        <begin position="12"/>
        <end position="29"/>
    </location>
</feature>
<protein>
    <submittedName>
        <fullName evidence="6">Membrane-associated proteins in eicosanoid and glutathione metabolism</fullName>
    </submittedName>
</protein>
<dbReference type="PANTHER" id="PTHR10250:SF26">
    <property type="entry name" value="GLUTATHIONE S-TRANSFERASE 3, MITOCHONDRIAL"/>
    <property type="match status" value="1"/>
</dbReference>
<keyword evidence="3 5" id="KW-1133">Transmembrane helix</keyword>
<proteinExistence type="predicted"/>
<dbReference type="GO" id="GO:0016020">
    <property type="term" value="C:membrane"/>
    <property type="evidence" value="ECO:0007669"/>
    <property type="project" value="UniProtKB-SubCell"/>
</dbReference>
<evidence type="ECO:0000256" key="1">
    <source>
        <dbReference type="ARBA" id="ARBA00004141"/>
    </source>
</evidence>
<dbReference type="OrthoDB" id="410651at2759"/>
<dbReference type="SUPFAM" id="SSF161084">
    <property type="entry name" value="MAPEG domain-like"/>
    <property type="match status" value="1"/>
</dbReference>
<evidence type="ECO:0000256" key="4">
    <source>
        <dbReference type="ARBA" id="ARBA00023136"/>
    </source>
</evidence>
<reference evidence="6" key="1">
    <citation type="submission" date="2020-01" db="EMBL/GenBank/DDBJ databases">
        <authorList>
            <consortium name="DOE Joint Genome Institute"/>
            <person name="Haridas S."/>
            <person name="Albert R."/>
            <person name="Binder M."/>
            <person name="Bloem J."/>
            <person name="Labutti K."/>
            <person name="Salamov A."/>
            <person name="Andreopoulos B."/>
            <person name="Baker S.E."/>
            <person name="Barry K."/>
            <person name="Bills G."/>
            <person name="Bluhm B.H."/>
            <person name="Cannon C."/>
            <person name="Castanera R."/>
            <person name="Culley D.E."/>
            <person name="Daum C."/>
            <person name="Ezra D."/>
            <person name="Gonzalez J.B."/>
            <person name="Henrissat B."/>
            <person name="Kuo A."/>
            <person name="Liang C."/>
            <person name="Lipzen A."/>
            <person name="Lutzoni F."/>
            <person name="Magnuson J."/>
            <person name="Mondo S."/>
            <person name="Nolan M."/>
            <person name="Ohm R."/>
            <person name="Pangilinan J."/>
            <person name="Park H.-J."/>
            <person name="Ramirez L."/>
            <person name="Alfaro M."/>
            <person name="Sun H."/>
            <person name="Tritt A."/>
            <person name="Yoshinaga Y."/>
            <person name="Zwiers L.-H."/>
            <person name="Turgeon B.G."/>
            <person name="Goodwin S.B."/>
            <person name="Spatafora J.W."/>
            <person name="Crous P.W."/>
            <person name="Grigoriev I.V."/>
        </authorList>
    </citation>
    <scope>NUCLEOTIDE SEQUENCE</scope>
    <source>
        <strain evidence="6">P77</strain>
    </source>
</reference>
<feature type="transmembrane region" description="Helical" evidence="5">
    <location>
        <begin position="88"/>
        <end position="114"/>
    </location>
</feature>
<dbReference type="AlphaFoldDB" id="A0A6A5KCZ2"/>
<evidence type="ECO:0000313" key="7">
    <source>
        <dbReference type="Proteomes" id="UP000800040"/>
    </source>
</evidence>
<evidence type="ECO:0000256" key="2">
    <source>
        <dbReference type="ARBA" id="ARBA00022692"/>
    </source>
</evidence>
<dbReference type="Gene3D" id="1.20.120.550">
    <property type="entry name" value="Membrane associated eicosanoid/glutathione metabolism-like domain"/>
    <property type="match status" value="1"/>
</dbReference>
<evidence type="ECO:0000256" key="5">
    <source>
        <dbReference type="SAM" id="Phobius"/>
    </source>
</evidence>
<dbReference type="Proteomes" id="UP000800040">
    <property type="component" value="Unassembled WGS sequence"/>
</dbReference>
<gene>
    <name evidence="6" type="ORF">BDW02DRAFT_572230</name>
</gene>
<organism evidence="6 7">
    <name type="scientific">Decorospora gaudefroyi</name>
    <dbReference type="NCBI Taxonomy" id="184978"/>
    <lineage>
        <taxon>Eukaryota</taxon>
        <taxon>Fungi</taxon>
        <taxon>Dikarya</taxon>
        <taxon>Ascomycota</taxon>
        <taxon>Pezizomycotina</taxon>
        <taxon>Dothideomycetes</taxon>
        <taxon>Pleosporomycetidae</taxon>
        <taxon>Pleosporales</taxon>
        <taxon>Pleosporineae</taxon>
        <taxon>Pleosporaceae</taxon>
        <taxon>Decorospora</taxon>
    </lineage>
</organism>
<dbReference type="InterPro" id="IPR001129">
    <property type="entry name" value="Membr-assoc_MAPEG"/>
</dbReference>
<dbReference type="GO" id="GO:0004364">
    <property type="term" value="F:glutathione transferase activity"/>
    <property type="evidence" value="ECO:0007669"/>
    <property type="project" value="TreeGrafter"/>
</dbReference>
<dbReference type="GO" id="GO:0005783">
    <property type="term" value="C:endoplasmic reticulum"/>
    <property type="evidence" value="ECO:0007669"/>
    <property type="project" value="TreeGrafter"/>
</dbReference>
<dbReference type="GO" id="GO:0005635">
    <property type="term" value="C:nuclear envelope"/>
    <property type="evidence" value="ECO:0007669"/>
    <property type="project" value="TreeGrafter"/>
</dbReference>
<dbReference type="InterPro" id="IPR023352">
    <property type="entry name" value="MAPEG-like_dom_sf"/>
</dbReference>
<keyword evidence="4 5" id="KW-0472">Membrane</keyword>
<accession>A0A6A5KCZ2</accession>
<dbReference type="EMBL" id="ML975369">
    <property type="protein sequence ID" value="KAF1831243.1"/>
    <property type="molecule type" value="Genomic_DNA"/>
</dbReference>
<dbReference type="Pfam" id="PF01124">
    <property type="entry name" value="MAPEG"/>
    <property type="match status" value="1"/>
</dbReference>
<evidence type="ECO:0000256" key="3">
    <source>
        <dbReference type="ARBA" id="ARBA00022989"/>
    </source>
</evidence>